<keyword evidence="5 7" id="KW-0573">Peptidoglycan synthesis</keyword>
<dbReference type="GO" id="GO:0071555">
    <property type="term" value="P:cell wall organization"/>
    <property type="evidence" value="ECO:0007669"/>
    <property type="project" value="UniProtKB-UniRule"/>
</dbReference>
<evidence type="ECO:0000256" key="5">
    <source>
        <dbReference type="ARBA" id="ARBA00022984"/>
    </source>
</evidence>
<dbReference type="GO" id="GO:0004180">
    <property type="term" value="F:carboxypeptidase activity"/>
    <property type="evidence" value="ECO:0007669"/>
    <property type="project" value="UniProtKB-ARBA"/>
</dbReference>
<comment type="similarity">
    <text evidence="2">Belongs to the YkuD family.</text>
</comment>
<dbReference type="SUPFAM" id="SSF141523">
    <property type="entry name" value="L,D-transpeptidase catalytic domain-like"/>
    <property type="match status" value="1"/>
</dbReference>
<evidence type="ECO:0000256" key="3">
    <source>
        <dbReference type="ARBA" id="ARBA00022679"/>
    </source>
</evidence>
<dbReference type="GO" id="GO:0016740">
    <property type="term" value="F:transferase activity"/>
    <property type="evidence" value="ECO:0007669"/>
    <property type="project" value="UniProtKB-KW"/>
</dbReference>
<comment type="pathway">
    <text evidence="1 7">Cell wall biogenesis; peptidoglycan biosynthesis.</text>
</comment>
<keyword evidence="3 9" id="KW-0808">Transferase</keyword>
<evidence type="ECO:0000256" key="7">
    <source>
        <dbReference type="PROSITE-ProRule" id="PRU01373"/>
    </source>
</evidence>
<keyword evidence="4 7" id="KW-0133">Cell shape</keyword>
<name>A0AAW7X8M7_9GAMM</name>
<dbReference type="InterPro" id="IPR005490">
    <property type="entry name" value="LD_TPept_cat_dom"/>
</dbReference>
<dbReference type="InterPro" id="IPR038063">
    <property type="entry name" value="Transpep_catalytic_dom"/>
</dbReference>
<reference evidence="9" key="1">
    <citation type="submission" date="2023-07" db="EMBL/GenBank/DDBJ databases">
        <title>Genome content predicts the carbon catabolic preferences of heterotrophic bacteria.</title>
        <authorList>
            <person name="Gralka M."/>
        </authorList>
    </citation>
    <scope>NUCLEOTIDE SEQUENCE</scope>
    <source>
        <strain evidence="9">I3M17_2</strain>
    </source>
</reference>
<dbReference type="PANTHER" id="PTHR36699:SF1">
    <property type="entry name" value="L,D-TRANSPEPTIDASE YAFK-RELATED"/>
    <property type="match status" value="1"/>
</dbReference>
<evidence type="ECO:0000256" key="2">
    <source>
        <dbReference type="ARBA" id="ARBA00005992"/>
    </source>
</evidence>
<accession>A0AAW7X8M7</accession>
<dbReference type="Pfam" id="PF03734">
    <property type="entry name" value="YkuD"/>
    <property type="match status" value="1"/>
</dbReference>
<dbReference type="GO" id="GO:0008360">
    <property type="term" value="P:regulation of cell shape"/>
    <property type="evidence" value="ECO:0007669"/>
    <property type="project" value="UniProtKB-UniRule"/>
</dbReference>
<organism evidence="9 10">
    <name type="scientific">Saccharophagus degradans</name>
    <dbReference type="NCBI Taxonomy" id="86304"/>
    <lineage>
        <taxon>Bacteria</taxon>
        <taxon>Pseudomonadati</taxon>
        <taxon>Pseudomonadota</taxon>
        <taxon>Gammaproteobacteria</taxon>
        <taxon>Cellvibrionales</taxon>
        <taxon>Cellvibrionaceae</taxon>
        <taxon>Saccharophagus</taxon>
    </lineage>
</organism>
<evidence type="ECO:0000313" key="10">
    <source>
        <dbReference type="Proteomes" id="UP001169760"/>
    </source>
</evidence>
<dbReference type="Proteomes" id="UP001169760">
    <property type="component" value="Unassembled WGS sequence"/>
</dbReference>
<evidence type="ECO:0000259" key="8">
    <source>
        <dbReference type="PROSITE" id="PS52029"/>
    </source>
</evidence>
<protein>
    <submittedName>
        <fullName evidence="9">Murein L,D-transpeptidase family protein</fullName>
        <ecNumber evidence="9">2.-.-.-</ecNumber>
    </submittedName>
</protein>
<dbReference type="PROSITE" id="PS52029">
    <property type="entry name" value="LD_TPASE"/>
    <property type="match status" value="1"/>
</dbReference>
<evidence type="ECO:0000256" key="4">
    <source>
        <dbReference type="ARBA" id="ARBA00022960"/>
    </source>
</evidence>
<dbReference type="RefSeq" id="WP_303492775.1">
    <property type="nucleotide sequence ID" value="NZ_JAUOPB010000007.1"/>
</dbReference>
<gene>
    <name evidence="9" type="ORF">Q4521_10590</name>
</gene>
<evidence type="ECO:0000256" key="6">
    <source>
        <dbReference type="ARBA" id="ARBA00023316"/>
    </source>
</evidence>
<feature type="active site" description="Proton donor/acceptor" evidence="7">
    <location>
        <position position="160"/>
    </location>
</feature>
<dbReference type="CDD" id="cd16913">
    <property type="entry name" value="YkuD_like"/>
    <property type="match status" value="1"/>
</dbReference>
<evidence type="ECO:0000256" key="1">
    <source>
        <dbReference type="ARBA" id="ARBA00004752"/>
    </source>
</evidence>
<dbReference type="EMBL" id="JAUOPB010000007">
    <property type="protein sequence ID" value="MDO6422921.1"/>
    <property type="molecule type" value="Genomic_DNA"/>
</dbReference>
<feature type="domain" description="L,D-TPase catalytic" evidence="8">
    <location>
        <begin position="68"/>
        <end position="199"/>
    </location>
</feature>
<dbReference type="GO" id="GO:0009252">
    <property type="term" value="P:peptidoglycan biosynthetic process"/>
    <property type="evidence" value="ECO:0007669"/>
    <property type="project" value="UniProtKB-KW"/>
</dbReference>
<sequence>MEKQYSLIGGSFMVRSGLIAGLLLLFSCAIAANNQLPTSARSIAAINKVEPVLIKALSEKSLRYGAPIFIRIFKRSATLEVWLQAESGRFELFKVYDICAQSGRLGPKLRRGDRQAPEGFYFVNAQRFNPWSKFHLSFNLGYPNAYDRAHGRTGSALMVHGDCVSIGCYAMTDSGIEEIYALAQKALEDGQPFFRVHIFPFRLSDEALERVKNNRWYTFWLNLKQGFDYFEQTKIPPNVNVQNKRYVFSAP</sequence>
<dbReference type="PROSITE" id="PS51257">
    <property type="entry name" value="PROKAR_LIPOPROTEIN"/>
    <property type="match status" value="1"/>
</dbReference>
<keyword evidence="6 7" id="KW-0961">Cell wall biogenesis/degradation</keyword>
<comment type="caution">
    <text evidence="9">The sequence shown here is derived from an EMBL/GenBank/DDBJ whole genome shotgun (WGS) entry which is preliminary data.</text>
</comment>
<evidence type="ECO:0000313" key="9">
    <source>
        <dbReference type="EMBL" id="MDO6422921.1"/>
    </source>
</evidence>
<proteinExistence type="inferred from homology"/>
<dbReference type="AlphaFoldDB" id="A0AAW7X8M7"/>
<dbReference type="PANTHER" id="PTHR36699">
    <property type="entry name" value="LD-TRANSPEPTIDASE"/>
    <property type="match status" value="1"/>
</dbReference>
<feature type="active site" description="Nucleophile" evidence="7">
    <location>
        <position position="168"/>
    </location>
</feature>
<dbReference type="EC" id="2.-.-.-" evidence="9"/>